<evidence type="ECO:0000313" key="3">
    <source>
        <dbReference type="Proteomes" id="UP001596105"/>
    </source>
</evidence>
<reference evidence="3" key="1">
    <citation type="journal article" date="2019" name="Int. J. Syst. Evol. Microbiol.">
        <title>The Global Catalogue of Microorganisms (GCM) 10K type strain sequencing project: providing services to taxonomists for standard genome sequencing and annotation.</title>
        <authorList>
            <consortium name="The Broad Institute Genomics Platform"/>
            <consortium name="The Broad Institute Genome Sequencing Center for Infectious Disease"/>
            <person name="Wu L."/>
            <person name="Ma J."/>
        </authorList>
    </citation>
    <scope>NUCLEOTIDE SEQUENCE [LARGE SCALE GENOMIC DNA]</scope>
    <source>
        <strain evidence="3">CCUG 57113</strain>
    </source>
</reference>
<feature type="transmembrane region" description="Helical" evidence="1">
    <location>
        <begin position="135"/>
        <end position="152"/>
    </location>
</feature>
<dbReference type="EMBL" id="JBHSMH010000062">
    <property type="protein sequence ID" value="MFC5470378.1"/>
    <property type="molecule type" value="Genomic_DNA"/>
</dbReference>
<feature type="transmembrane region" description="Helical" evidence="1">
    <location>
        <begin position="33"/>
        <end position="53"/>
    </location>
</feature>
<keyword evidence="1" id="KW-1133">Transmembrane helix</keyword>
<evidence type="ECO:0000256" key="1">
    <source>
        <dbReference type="SAM" id="Phobius"/>
    </source>
</evidence>
<feature type="transmembrane region" description="Helical" evidence="1">
    <location>
        <begin position="59"/>
        <end position="77"/>
    </location>
</feature>
<organism evidence="2 3">
    <name type="scientific">Cohnella suwonensis</name>
    <dbReference type="NCBI Taxonomy" id="696072"/>
    <lineage>
        <taxon>Bacteria</taxon>
        <taxon>Bacillati</taxon>
        <taxon>Bacillota</taxon>
        <taxon>Bacilli</taxon>
        <taxon>Bacillales</taxon>
        <taxon>Paenibacillaceae</taxon>
        <taxon>Cohnella</taxon>
    </lineage>
</organism>
<protein>
    <submittedName>
        <fullName evidence="2">Transposase</fullName>
    </submittedName>
</protein>
<comment type="caution">
    <text evidence="2">The sequence shown here is derived from an EMBL/GenBank/DDBJ whole genome shotgun (WGS) entry which is preliminary data.</text>
</comment>
<accession>A0ABW0M0G7</accession>
<keyword evidence="3" id="KW-1185">Reference proteome</keyword>
<evidence type="ECO:0000313" key="2">
    <source>
        <dbReference type="EMBL" id="MFC5470378.1"/>
    </source>
</evidence>
<dbReference type="RefSeq" id="WP_209750012.1">
    <property type="nucleotide sequence ID" value="NZ_JBHSMH010000062.1"/>
</dbReference>
<gene>
    <name evidence="2" type="ORF">ACFPPD_16920</name>
</gene>
<sequence length="179" mass="20849">MTDTGTGTPDSRDATFYHYTLIRKIALRPESKYSYMLTALLAGGFLYLIYGWFGLTYAATGAVIMLLVHALVLRITLRRVDKLSDKRWAFRRDWPWIGPLPILDTQLRLFRRLHFHLALVGCCVAGLFYPWAHSALVIALVYWHLWLLTPRIQLLKKLRKEKGDGVIRLEPREVSYYHT</sequence>
<dbReference type="Proteomes" id="UP001596105">
    <property type="component" value="Unassembled WGS sequence"/>
</dbReference>
<name>A0ABW0M0G7_9BACL</name>
<keyword evidence="1" id="KW-0472">Membrane</keyword>
<feature type="transmembrane region" description="Helical" evidence="1">
    <location>
        <begin position="113"/>
        <end position="129"/>
    </location>
</feature>
<proteinExistence type="predicted"/>
<keyword evidence="1" id="KW-0812">Transmembrane</keyword>